<dbReference type="Proteomes" id="UP000000763">
    <property type="component" value="Chromosome 4"/>
</dbReference>
<evidence type="ECO:0000313" key="3">
    <source>
        <dbReference type="Proteomes" id="UP000000763"/>
    </source>
</evidence>
<reference evidence="2" key="1">
    <citation type="journal article" date="2002" name="Nature">
        <title>Sequence and analysis of rice chromosome 4.</title>
        <authorList>
            <person name="Feng Q."/>
            <person name="Zhang Y."/>
            <person name="Hao P."/>
            <person name="Wang S."/>
            <person name="Fu G."/>
            <person name="Huang Y."/>
            <person name="Li Y."/>
            <person name="Zhu J."/>
            <person name="Liu Y."/>
            <person name="Hu X."/>
            <person name="Jia P."/>
            <person name="Zhang Y."/>
            <person name="Zhao Q."/>
            <person name="Ying K."/>
            <person name="Yu S."/>
            <person name="Tang Y."/>
            <person name="Weng Q."/>
            <person name="Zhang L."/>
            <person name="Lu Y."/>
            <person name="Mu J."/>
            <person name="Lu Y."/>
            <person name="Zhang L.S."/>
            <person name="Yu Z."/>
            <person name="Fan D."/>
            <person name="Liu X."/>
            <person name="Lu T."/>
            <person name="Li C."/>
            <person name="Wu Y."/>
            <person name="Sun T."/>
            <person name="Lei H."/>
            <person name="Li T."/>
            <person name="Hu H."/>
            <person name="Guan J."/>
            <person name="Wu M."/>
            <person name="Zhang R."/>
            <person name="Zhou B."/>
            <person name="Chen Z."/>
            <person name="Chen L."/>
            <person name="Jin Z."/>
            <person name="Wang R."/>
            <person name="Yin H."/>
            <person name="Cai Z."/>
            <person name="Ren S."/>
            <person name="Lv G."/>
            <person name="Gu W."/>
            <person name="Zhu G."/>
            <person name="Tu Y."/>
            <person name="Jia J."/>
            <person name="Zhang Y."/>
            <person name="Chen J."/>
            <person name="Kang H."/>
            <person name="Chen X."/>
            <person name="Shao C."/>
            <person name="Sun Y."/>
            <person name="Hu Q."/>
            <person name="Zhang X."/>
            <person name="Zhang W."/>
            <person name="Wang L."/>
            <person name="Ding C."/>
            <person name="Sheng H."/>
            <person name="Gu J."/>
            <person name="Chen S."/>
            <person name="Ni L."/>
            <person name="Zhu F."/>
            <person name="Chen W."/>
            <person name="Lan L."/>
            <person name="Lai Y."/>
            <person name="Cheng Z."/>
            <person name="Gu M."/>
            <person name="Jiang J."/>
            <person name="Li J."/>
            <person name="Hong G."/>
            <person name="Xue Y."/>
            <person name="Han B."/>
        </authorList>
    </citation>
    <scope>NUCLEOTIDE SEQUENCE</scope>
</reference>
<dbReference type="HOGENOM" id="CLU_042356_0_0_1"/>
<dbReference type="InterPro" id="IPR032675">
    <property type="entry name" value="LRR_dom_sf"/>
</dbReference>
<reference evidence="1 3" key="2">
    <citation type="journal article" date="2005" name="Nature">
        <title>The map-based sequence of the rice genome.</title>
        <authorList>
            <consortium name="International rice genome sequencing project (IRGSP)"/>
            <person name="Matsumoto T."/>
            <person name="Wu J."/>
            <person name="Kanamori H."/>
            <person name="Katayose Y."/>
            <person name="Fujisawa M."/>
            <person name="Namiki N."/>
            <person name="Mizuno H."/>
            <person name="Yamamoto K."/>
            <person name="Antonio B.A."/>
            <person name="Baba T."/>
            <person name="Sakata K."/>
            <person name="Nagamura Y."/>
            <person name="Aoki H."/>
            <person name="Arikawa K."/>
            <person name="Arita K."/>
            <person name="Bito T."/>
            <person name="Chiden Y."/>
            <person name="Fujitsuka N."/>
            <person name="Fukunaka R."/>
            <person name="Hamada M."/>
            <person name="Harada C."/>
            <person name="Hayashi A."/>
            <person name="Hijishita S."/>
            <person name="Honda M."/>
            <person name="Hosokawa S."/>
            <person name="Ichikawa Y."/>
            <person name="Idonuma A."/>
            <person name="Iijima M."/>
            <person name="Ikeda M."/>
            <person name="Ikeno M."/>
            <person name="Ito K."/>
            <person name="Ito S."/>
            <person name="Ito T."/>
            <person name="Ito Y."/>
            <person name="Ito Y."/>
            <person name="Iwabuchi A."/>
            <person name="Kamiya K."/>
            <person name="Karasawa W."/>
            <person name="Kurita K."/>
            <person name="Katagiri S."/>
            <person name="Kikuta A."/>
            <person name="Kobayashi H."/>
            <person name="Kobayashi N."/>
            <person name="Machita K."/>
            <person name="Maehara T."/>
            <person name="Masukawa M."/>
            <person name="Mizubayashi T."/>
            <person name="Mukai Y."/>
            <person name="Nagasaki H."/>
            <person name="Nagata Y."/>
            <person name="Naito S."/>
            <person name="Nakashima M."/>
            <person name="Nakama Y."/>
            <person name="Nakamichi Y."/>
            <person name="Nakamura M."/>
            <person name="Meguro A."/>
            <person name="Negishi M."/>
            <person name="Ohta I."/>
            <person name="Ohta T."/>
            <person name="Okamoto M."/>
            <person name="Ono N."/>
            <person name="Saji S."/>
            <person name="Sakaguchi M."/>
            <person name="Sakai K."/>
            <person name="Shibata M."/>
            <person name="Shimokawa T."/>
            <person name="Song J."/>
            <person name="Takazaki Y."/>
            <person name="Terasawa K."/>
            <person name="Tsugane M."/>
            <person name="Tsuji K."/>
            <person name="Ueda S."/>
            <person name="Waki K."/>
            <person name="Yamagata H."/>
            <person name="Yamamoto M."/>
            <person name="Yamamoto S."/>
            <person name="Yamane H."/>
            <person name="Yoshiki S."/>
            <person name="Yoshihara R."/>
            <person name="Yukawa K."/>
            <person name="Zhong H."/>
            <person name="Yano M."/>
            <person name="Yuan Q."/>
            <person name="Ouyang S."/>
            <person name="Liu J."/>
            <person name="Jones K.M."/>
            <person name="Gansberger K."/>
            <person name="Moffat K."/>
            <person name="Hill J."/>
            <person name="Bera J."/>
            <person name="Fadrosh D."/>
            <person name="Jin S."/>
            <person name="Johri S."/>
            <person name="Kim M."/>
            <person name="Overton L."/>
            <person name="Reardon M."/>
            <person name="Tsitrin T."/>
            <person name="Vuong H."/>
            <person name="Weaver B."/>
            <person name="Ciecko A."/>
            <person name="Tallon L."/>
            <person name="Jackson J."/>
            <person name="Pai G."/>
            <person name="Aken S.V."/>
            <person name="Utterback T."/>
            <person name="Reidmuller S."/>
            <person name="Feldblyum T."/>
            <person name="Hsiao J."/>
            <person name="Zismann V."/>
            <person name="Iobst S."/>
            <person name="de Vazeille A.R."/>
            <person name="Buell C.R."/>
            <person name="Ying K."/>
            <person name="Li Y."/>
            <person name="Lu T."/>
            <person name="Huang Y."/>
            <person name="Zhao Q."/>
            <person name="Feng Q."/>
            <person name="Zhang L."/>
            <person name="Zhu J."/>
            <person name="Weng Q."/>
            <person name="Mu J."/>
            <person name="Lu Y."/>
            <person name="Fan D."/>
            <person name="Liu Y."/>
            <person name="Guan J."/>
            <person name="Zhang Y."/>
            <person name="Yu S."/>
            <person name="Liu X."/>
            <person name="Zhang Y."/>
            <person name="Hong G."/>
            <person name="Han B."/>
            <person name="Choisne N."/>
            <person name="Demange N."/>
            <person name="Orjeda G."/>
            <person name="Samain S."/>
            <person name="Cattolico L."/>
            <person name="Pelletier E."/>
            <person name="Couloux A."/>
            <person name="Segurens B."/>
            <person name="Wincker P."/>
            <person name="D'Hont A."/>
            <person name="Scarpelli C."/>
            <person name="Weissenbach J."/>
            <person name="Salanoubat M."/>
            <person name="Quetier F."/>
            <person name="Yu Y."/>
            <person name="Kim H.R."/>
            <person name="Rambo T."/>
            <person name="Currie J."/>
            <person name="Collura K."/>
            <person name="Luo M."/>
            <person name="Yang T."/>
            <person name="Ammiraju J.S.S."/>
            <person name="Engler F."/>
            <person name="Soderlund C."/>
            <person name="Wing R.A."/>
            <person name="Palmer L.E."/>
            <person name="de la Bastide M."/>
            <person name="Spiegel L."/>
            <person name="Nascimento L."/>
            <person name="Zutavern T."/>
            <person name="O'Shaughnessy A."/>
            <person name="Dike S."/>
            <person name="Dedhia N."/>
            <person name="Preston R."/>
            <person name="Balija V."/>
            <person name="McCombie W.R."/>
            <person name="Chow T."/>
            <person name="Chen H."/>
            <person name="Chung M."/>
            <person name="Chen C."/>
            <person name="Shaw J."/>
            <person name="Wu H."/>
            <person name="Hsiao K."/>
            <person name="Chao Y."/>
            <person name="Chu M."/>
            <person name="Cheng C."/>
            <person name="Hour A."/>
            <person name="Lee P."/>
            <person name="Lin S."/>
            <person name="Lin Y."/>
            <person name="Liou J."/>
            <person name="Liu S."/>
            <person name="Hsing Y."/>
            <person name="Raghuvanshi S."/>
            <person name="Mohanty A."/>
            <person name="Bharti A.K."/>
            <person name="Gaur A."/>
            <person name="Gupta V."/>
            <person name="Kumar D."/>
            <person name="Ravi V."/>
            <person name="Vij S."/>
            <person name="Kapur A."/>
            <person name="Khurana P."/>
            <person name="Khurana P."/>
            <person name="Khurana J.P."/>
            <person name="Tyagi A.K."/>
            <person name="Gaikwad K."/>
            <person name="Singh A."/>
            <person name="Dalal V."/>
            <person name="Srivastava S."/>
            <person name="Dixit A."/>
            <person name="Pal A.K."/>
            <person name="Ghazi I.A."/>
            <person name="Yadav M."/>
            <person name="Pandit A."/>
            <person name="Bhargava A."/>
            <person name="Sureshbabu K."/>
            <person name="Batra K."/>
            <person name="Sharma T.R."/>
            <person name="Mohapatra T."/>
            <person name="Singh N.K."/>
            <person name="Messing J."/>
            <person name="Nelson A.B."/>
            <person name="Fuks G."/>
            <person name="Kavchok S."/>
            <person name="Keizer G."/>
            <person name="Linton E."/>
            <person name="Llaca V."/>
            <person name="Song R."/>
            <person name="Tanyolac B."/>
            <person name="Young S."/>
            <person name="Ho-Il K."/>
            <person name="Hahn J.H."/>
            <person name="Sangsakoo G."/>
            <person name="Vanavichit A."/>
            <person name="de Mattos Luiz.A.T."/>
            <person name="Zimmer P.D."/>
            <person name="Malone G."/>
            <person name="Dellagostin O."/>
            <person name="de Oliveira A.C."/>
            <person name="Bevan M."/>
            <person name="Bancroft I."/>
            <person name="Minx P."/>
            <person name="Cordum H."/>
            <person name="Wilson R."/>
            <person name="Cheng Z."/>
            <person name="Jin W."/>
            <person name="Jiang J."/>
            <person name="Leong S.A."/>
            <person name="Iwama H."/>
            <person name="Gojobori T."/>
            <person name="Itoh T."/>
            <person name="Niimura Y."/>
            <person name="Fujii Y."/>
            <person name="Habara T."/>
            <person name="Sakai H."/>
            <person name="Sato Y."/>
            <person name="Wilson G."/>
            <person name="Kumar K."/>
            <person name="McCouch S."/>
            <person name="Juretic N."/>
            <person name="Hoen D."/>
            <person name="Wright S."/>
            <person name="Bruskiewich R."/>
            <person name="Bureau T."/>
            <person name="Miyao A."/>
            <person name="Hirochika H."/>
            <person name="Nishikawa T."/>
            <person name="Kadowaki K."/>
            <person name="Sugiura M."/>
            <person name="Burr B."/>
            <person name="Sasaki T."/>
        </authorList>
    </citation>
    <scope>NUCLEOTIDE SEQUENCE [LARGE SCALE GENOMIC DNA]</scope>
    <source>
        <strain evidence="3">cv. Nipponbare</strain>
    </source>
</reference>
<evidence type="ECO:0000313" key="2">
    <source>
        <dbReference type="EMBL" id="CAE04593.2"/>
    </source>
</evidence>
<dbReference type="AlphaFoldDB" id="Q7XMI9"/>
<dbReference type="Gene3D" id="3.80.10.10">
    <property type="entry name" value="Ribonuclease Inhibitor"/>
    <property type="match status" value="1"/>
</dbReference>
<reference evidence="1" key="4">
    <citation type="journal article" date="2007" name="Genome Res.">
        <title>Curated Genome Annotation of Oryza sativa ssp. japonica and Comparative Genome Analysis with Arabidopsis thaliana.</title>
        <authorList>
            <consortium name="The Rice Annotation Project (RAP)"/>
            <person name="Itoh T."/>
            <person name="Tanaka T."/>
            <person name="Barrero R.A."/>
            <person name="Yamasaki C."/>
            <person name="Fujii Y."/>
            <person name="Hilton P.B."/>
            <person name="Antonio B.A."/>
            <person name="Aono H."/>
            <person name="Apweiler R."/>
            <person name="Bruskiewich R."/>
            <person name="Bureau T."/>
            <person name="Burr F."/>
            <person name="Costa de Oliveira A."/>
            <person name="Fuks G."/>
            <person name="Habara T."/>
            <person name="Haberer G."/>
            <person name="Han B."/>
            <person name="Harada E."/>
            <person name="Hiraki A.T."/>
            <person name="Hirochika H."/>
            <person name="Hoen D."/>
            <person name="Hokari H."/>
            <person name="Hosokawa S."/>
            <person name="Hsing Y."/>
            <person name="Ikawa H."/>
            <person name="Ikeo K."/>
            <person name="Imanishi T."/>
            <person name="Ito Y."/>
            <person name="Jaiswal P."/>
            <person name="Kanno M."/>
            <person name="Kawahara Y."/>
            <person name="Kawamura T."/>
            <person name="Kawashima H."/>
            <person name="Khurana J.P."/>
            <person name="Kikuchi S."/>
            <person name="Komatsu S."/>
            <person name="Koyanagi K.O."/>
            <person name="Kubooka H."/>
            <person name="Lieberherr D."/>
            <person name="Lin Y.C."/>
            <person name="Lonsdale D."/>
            <person name="Matsumoto T."/>
            <person name="Matsuya A."/>
            <person name="McCombie W.R."/>
            <person name="Messing J."/>
            <person name="Miyao A."/>
            <person name="Mulder N."/>
            <person name="Nagamura Y."/>
            <person name="Nam J."/>
            <person name="Namiki N."/>
            <person name="Numa H."/>
            <person name="Nurimoto S."/>
            <person name="O'donovan C."/>
            <person name="Ohyanagi H."/>
            <person name="Okido T."/>
            <person name="Oota S."/>
            <person name="Osato N."/>
            <person name="Palmer L.E."/>
            <person name="Quetier F."/>
            <person name="Raghuvanshi S."/>
            <person name="Saichi N."/>
            <person name="Sakai H."/>
            <person name="Sakai Y."/>
            <person name="Sakata K."/>
            <person name="Sakurai T."/>
            <person name="Sato F."/>
            <person name="Sato Y."/>
            <person name="Schoof H."/>
            <person name="Seki M."/>
            <person name="Shibata M."/>
            <person name="Shimizu Y."/>
            <person name="Shinozaki K."/>
            <person name="Shinso Y."/>
            <person name="Singh N.K."/>
            <person name="Smith-White B."/>
            <person name="Takeda J."/>
            <person name="Tanino M."/>
            <person name="Tatusova T."/>
            <person name="Thongjuea S."/>
            <person name="Todokoro F."/>
            <person name="Tsugane M."/>
            <person name="Tyagi A.K."/>
            <person name="Vanavichit A."/>
            <person name="Wang A."/>
            <person name="Wing R.A."/>
            <person name="Yamaguchi K."/>
            <person name="Yamamoto M."/>
            <person name="Yamamoto N."/>
            <person name="Yu Y."/>
            <person name="Zhang H."/>
            <person name="Zhao Q."/>
            <person name="Higo K."/>
            <person name="Burr B."/>
            <person name="Gojobori T."/>
            <person name="Sasaki T."/>
        </authorList>
    </citation>
    <scope>NUCLEOTIDE SEQUENCE</scope>
</reference>
<sequence length="560" mass="62837">MCAFLDGIAGILDAPSTSGAHHRHTKALYLEFFRIYNNADIIDQMIEITVGEWGVEDDVLVLFCHVWQLLPTVIQTKNLSATPRIKAPRRRARLPRRLPALRFSVADVLSPRYFHSTDRLRRARARGAADAEDVEGRLLPYIKRLDRRATRAFLDGLAGVLDAPGARRRRARSLYLEFFRTYDGAGTIDRMIDTAVGEWGVEHLDVVVLRSAPRDPPLPVYAFPDHLLDDERHRSRLRSLTLGHCALPPLHRYAALERLVLQDTAASTPMSAYDAVFGGCRRLRVVHLLCCRGAGDALVIDAPRSGVEELVVDSCSFRAVELRGLPELRRLACLGDGTVPVVELSFGAVPRLTHVNLTFAAPTSPATPPHHRVLDSLLGGAPPASMSRLAVRFTGPKRWILPRPLGAALLGLRELLVADVPPTWDVSWPRLLLEAAPALESLHIHVSAPAPSPDEHLGRPIYWQPRRKFRHRRLREVRMVGFAASAPRHTRFLRYLVRVCATLERVVLVRDGRVEEDGLWGWNTVSNGDRPWRLDDWISVSAQIKHGRTWSKPHVEVILK</sequence>
<dbReference type="EMBL" id="AL607003">
    <property type="protein sequence ID" value="CAE04593.2"/>
    <property type="molecule type" value="Genomic_DNA"/>
</dbReference>
<name>Q7XMI9_ORYSJ</name>
<reference evidence="1" key="3">
    <citation type="journal article" date="2006" name="Nucleic Acids Res.">
        <title>The Rice Annotation Project Database (RAP-DB): hub for Oryza sativa ssp. japonica genome information.</title>
        <authorList>
            <person name="Ohyanagi H."/>
            <person name="Tanaka T."/>
            <person name="Sakai H."/>
            <person name="Shigemoto Y."/>
            <person name="Yamaguchi K."/>
            <person name="Habara T."/>
            <person name="Fujii Y."/>
            <person name="Antonio B.A."/>
            <person name="Nagamura Y."/>
            <person name="Imanishi T."/>
            <person name="Ikeo K."/>
            <person name="Itoh T."/>
            <person name="Gojobori T."/>
            <person name="Sasaki T."/>
        </authorList>
    </citation>
    <scope>NUCLEOTIDE SEQUENCE</scope>
</reference>
<proteinExistence type="predicted"/>
<dbReference type="SUPFAM" id="SSF52047">
    <property type="entry name" value="RNI-like"/>
    <property type="match status" value="1"/>
</dbReference>
<reference evidence="1" key="8">
    <citation type="submission" date="2012-08" db="EMBL/GenBank/DDBJ databases">
        <title>The Second Rice Annotation Project Meeting (RAP2).</title>
        <authorList>
            <consortium name="The Rice Annotation Project (RAP)"/>
        </authorList>
    </citation>
    <scope>NUCLEOTIDE SEQUENCE</scope>
</reference>
<dbReference type="EMBL" id="AP008210">
    <property type="protein sequence ID" value="BAH92628.1"/>
    <property type="molecule type" value="Genomic_DNA"/>
</dbReference>
<dbReference type="PANTHER" id="PTHR35545:SF11">
    <property type="entry name" value="OS04G0376200 PROTEIN"/>
    <property type="match status" value="1"/>
</dbReference>
<gene>
    <name evidence="1" type="ordered locus">Os04g0376200</name>
    <name evidence="2" type="ORF">OSJNBb0006N15.10</name>
</gene>
<reference evidence="1" key="7">
    <citation type="submission" date="2012-08" db="EMBL/GenBank/DDBJ databases">
        <title>Oryza sativa nipponbare(GA3) genomic DNA, chromosome 4.</title>
        <authorList>
            <consortium name="IRGSP(International Rice Genome Sequencing Project)"/>
        </authorList>
    </citation>
    <scope>NUCLEOTIDE SEQUENCE</scope>
</reference>
<organism evidence="2 3">
    <name type="scientific">Oryza sativa subsp. japonica</name>
    <name type="common">Rice</name>
    <dbReference type="NCBI Taxonomy" id="39947"/>
    <lineage>
        <taxon>Eukaryota</taxon>
        <taxon>Viridiplantae</taxon>
        <taxon>Streptophyta</taxon>
        <taxon>Embryophyta</taxon>
        <taxon>Tracheophyta</taxon>
        <taxon>Spermatophyta</taxon>
        <taxon>Magnoliopsida</taxon>
        <taxon>Liliopsida</taxon>
        <taxon>Poales</taxon>
        <taxon>Poaceae</taxon>
        <taxon>BOP clade</taxon>
        <taxon>Oryzoideae</taxon>
        <taxon>Oryzeae</taxon>
        <taxon>Oryzinae</taxon>
        <taxon>Oryza</taxon>
        <taxon>Oryza sativa</taxon>
    </lineage>
</organism>
<dbReference type="KEGG" id="dosa:Os04g0376200"/>
<reference evidence="3" key="6">
    <citation type="journal article" date="2008" name="Nucleic Acids Res.">
        <title>The rice annotation project database (RAP-DB): 2008 update.</title>
        <authorList>
            <consortium name="The rice annotation project (RAP)"/>
        </authorList>
    </citation>
    <scope>GENOME REANNOTATION</scope>
    <source>
        <strain evidence="3">cv. Nipponbare</strain>
    </source>
</reference>
<accession>Q7XMI9</accession>
<evidence type="ECO:0000313" key="1">
    <source>
        <dbReference type="EMBL" id="BAH92628.1"/>
    </source>
</evidence>
<reference evidence="1" key="5">
    <citation type="journal article" date="2008" name="Nucleic Acids Res.">
        <title>The Rice Annotation Project Database (RAP-DB): 2008 update.</title>
        <authorList>
            <consortium name="The Rice Annotation Project (RAP)"/>
            <person name="Tanaka T."/>
            <person name="Antonio B.A."/>
            <person name="Kikuchi S."/>
            <person name="Matsumoto T."/>
            <person name="Nagamura Y."/>
            <person name="Numa H."/>
            <person name="Sakai H."/>
            <person name="Wu J."/>
            <person name="Itoh T."/>
            <person name="Sasaki T."/>
            <person name="Aono R."/>
            <person name="Fujii Y."/>
            <person name="Habara T."/>
            <person name="Harada E."/>
            <person name="Kanno M."/>
            <person name="Kawahara Y."/>
            <person name="Kawashima H."/>
            <person name="Kubooka H."/>
            <person name="Matsuya A."/>
            <person name="Nakaoka H."/>
            <person name="Saichi N."/>
            <person name="Sanbonmatsu R."/>
            <person name="Sato Y."/>
            <person name="Shinso Y."/>
            <person name="Suzuki M."/>
            <person name="Takeda J."/>
            <person name="Tanino M."/>
            <person name="Todokoro F."/>
            <person name="Yamaguchi K."/>
            <person name="Yamamoto N."/>
            <person name="Yamasaki C."/>
            <person name="Imanishi T."/>
            <person name="Okido T."/>
            <person name="Tada M."/>
            <person name="Ikeo K."/>
            <person name="Tateno Y."/>
            <person name="Gojobori T."/>
            <person name="Lin Y.C."/>
            <person name="Wei F.J."/>
            <person name="Hsing Y.I."/>
            <person name="Zhao Q."/>
            <person name="Han B."/>
            <person name="Kramer M.R."/>
            <person name="McCombie R.W."/>
            <person name="Lonsdale D."/>
            <person name="O'Donovan C.C."/>
            <person name="Whitfield E.J."/>
            <person name="Apweiler R."/>
            <person name="Koyanagi K.O."/>
            <person name="Khurana J.P."/>
            <person name="Raghuvanshi S."/>
            <person name="Singh N.K."/>
            <person name="Tyagi A.K."/>
            <person name="Haberer G."/>
            <person name="Fujisawa M."/>
            <person name="Hosokawa S."/>
            <person name="Ito Y."/>
            <person name="Ikawa H."/>
            <person name="Shibata M."/>
            <person name="Yamamoto M."/>
            <person name="Bruskiewich R.M."/>
            <person name="Hoen D.R."/>
            <person name="Bureau TE."/>
            <person name="Namiki N."/>
            <person name="Ohyanagi H."/>
            <person name="Sakai Y."/>
            <person name="Nobushima S."/>
            <person name="Sakata K."/>
            <person name="Barrero R.A."/>
            <person name="Sato Y."/>
            <person name="Souvorov A."/>
            <person name="Smith-White B."/>
            <person name="Tatusova T."/>
            <person name="An S."/>
            <person name="An G."/>
            <person name="OOta S."/>
            <person name="Fuks G."/>
            <person name="Messing J."/>
            <person name="Christie K.R."/>
            <person name="Lieberherr D."/>
            <person name="Kim H."/>
            <person name="Zuccolo A."/>
            <person name="Wing R.A."/>
            <person name="Nobuta K."/>
            <person name="Green P.J."/>
            <person name="Lu C."/>
            <person name="Meyers BC."/>
            <person name="Chaparro C."/>
            <person name="Piegu B."/>
            <person name="Panaud O."/>
            <person name="Echeverria M."/>
        </authorList>
    </citation>
    <scope>NUCLEOTIDE SEQUENCE</scope>
</reference>
<protein>
    <submittedName>
        <fullName evidence="2">OSJNBb0006N15.10 protein</fullName>
    </submittedName>
    <submittedName>
        <fullName evidence="1">Os04g0376200 protein</fullName>
    </submittedName>
</protein>
<dbReference type="PANTHER" id="PTHR35545">
    <property type="entry name" value="F-BOX DOMAIN-CONTAINING PROTEIN"/>
    <property type="match status" value="1"/>
</dbReference>